<dbReference type="SUPFAM" id="SSF64288">
    <property type="entry name" value="Chorismate lyase-like"/>
    <property type="match status" value="1"/>
</dbReference>
<keyword evidence="3" id="KW-0804">Transcription</keyword>
<dbReference type="PANTHER" id="PTHR44846">
    <property type="entry name" value="MANNOSYL-D-GLYCERATE TRANSPORT/METABOLISM SYSTEM REPRESSOR MNGR-RELATED"/>
    <property type="match status" value="1"/>
</dbReference>
<proteinExistence type="predicted"/>
<keyword evidence="2" id="KW-0238">DNA-binding</keyword>
<dbReference type="InterPro" id="IPR036390">
    <property type="entry name" value="WH_DNA-bd_sf"/>
</dbReference>
<dbReference type="EMBL" id="JAGIZB010000003">
    <property type="protein sequence ID" value="MBP0443988.1"/>
    <property type="molecule type" value="Genomic_DNA"/>
</dbReference>
<comment type="caution">
    <text evidence="5">The sequence shown here is derived from an EMBL/GenBank/DDBJ whole genome shotgun (WGS) entry which is preliminary data.</text>
</comment>
<evidence type="ECO:0000256" key="2">
    <source>
        <dbReference type="ARBA" id="ARBA00023125"/>
    </source>
</evidence>
<name>A0ABS4AAH8_9PROT</name>
<dbReference type="PRINTS" id="PR00035">
    <property type="entry name" value="HTHGNTR"/>
</dbReference>
<evidence type="ECO:0000259" key="4">
    <source>
        <dbReference type="PROSITE" id="PS50949"/>
    </source>
</evidence>
<dbReference type="SMART" id="SM00866">
    <property type="entry name" value="UTRA"/>
    <property type="match status" value="1"/>
</dbReference>
<dbReference type="PROSITE" id="PS50949">
    <property type="entry name" value="HTH_GNTR"/>
    <property type="match status" value="1"/>
</dbReference>
<reference evidence="5 6" key="1">
    <citation type="submission" date="2021-03" db="EMBL/GenBank/DDBJ databases">
        <authorList>
            <person name="So Y."/>
        </authorList>
    </citation>
    <scope>NUCLEOTIDE SEQUENCE [LARGE SCALE GENOMIC DNA]</scope>
    <source>
        <strain evidence="5 6">SSH11</strain>
    </source>
</reference>
<dbReference type="InterPro" id="IPR050679">
    <property type="entry name" value="Bact_HTH_transcr_reg"/>
</dbReference>
<keyword evidence="6" id="KW-1185">Reference proteome</keyword>
<dbReference type="InterPro" id="IPR036388">
    <property type="entry name" value="WH-like_DNA-bd_sf"/>
</dbReference>
<evidence type="ECO:0000313" key="5">
    <source>
        <dbReference type="EMBL" id="MBP0443988.1"/>
    </source>
</evidence>
<organism evidence="5 6">
    <name type="scientific">Pararoseomonas baculiformis</name>
    <dbReference type="NCBI Taxonomy" id="2820812"/>
    <lineage>
        <taxon>Bacteria</taxon>
        <taxon>Pseudomonadati</taxon>
        <taxon>Pseudomonadota</taxon>
        <taxon>Alphaproteobacteria</taxon>
        <taxon>Acetobacterales</taxon>
        <taxon>Acetobacteraceae</taxon>
        <taxon>Pararoseomonas</taxon>
    </lineage>
</organism>
<dbReference type="Gene3D" id="1.10.10.10">
    <property type="entry name" value="Winged helix-like DNA-binding domain superfamily/Winged helix DNA-binding domain"/>
    <property type="match status" value="1"/>
</dbReference>
<dbReference type="InterPro" id="IPR028978">
    <property type="entry name" value="Chorismate_lyase_/UTRA_dom_sf"/>
</dbReference>
<evidence type="ECO:0000313" key="6">
    <source>
        <dbReference type="Proteomes" id="UP000681594"/>
    </source>
</evidence>
<dbReference type="SUPFAM" id="SSF46785">
    <property type="entry name" value="Winged helix' DNA-binding domain"/>
    <property type="match status" value="1"/>
</dbReference>
<dbReference type="InterPro" id="IPR011663">
    <property type="entry name" value="UTRA"/>
</dbReference>
<evidence type="ECO:0000256" key="3">
    <source>
        <dbReference type="ARBA" id="ARBA00023163"/>
    </source>
</evidence>
<dbReference type="Pfam" id="PF07702">
    <property type="entry name" value="UTRA"/>
    <property type="match status" value="1"/>
</dbReference>
<gene>
    <name evidence="5" type="primary">phnF</name>
    <name evidence="5" type="ORF">J8J14_04290</name>
</gene>
<dbReference type="InterPro" id="IPR000524">
    <property type="entry name" value="Tscrpt_reg_HTH_GntR"/>
</dbReference>
<dbReference type="PANTHER" id="PTHR44846:SF1">
    <property type="entry name" value="MANNOSYL-D-GLYCERATE TRANSPORT_METABOLISM SYSTEM REPRESSOR MNGR-RELATED"/>
    <property type="match status" value="1"/>
</dbReference>
<sequence>MTFASPPLLRRESGTALWRQIAAMLEKDIAAGQHPPEERLPSEGNLSVRFGVNRHTVRRALEELERRGLIRTEQGRGSFVAGEVLDYPLHGRTRFFDTIRAQRREPGGRILRLGAVPAPRAVAEALGIAHRSPVLRAERLGMADGAPVVIGVHHLPLPRFAAAETALRAMPSITAALAACGVADYRRARTRITARLPTGEEAQRLRQPRTRPVLASEALNLDAEGRPVDFTLACYAAGRVQVLVEEEMPEGWPGTAKGDAPSGASPF</sequence>
<dbReference type="SMART" id="SM00345">
    <property type="entry name" value="HTH_GNTR"/>
    <property type="match status" value="1"/>
</dbReference>
<protein>
    <submittedName>
        <fullName evidence="5">Phosphonate metabolism transcriptional regulator PhnF</fullName>
    </submittedName>
</protein>
<accession>A0ABS4AAH8</accession>
<keyword evidence="1" id="KW-0805">Transcription regulation</keyword>
<dbReference type="InterPro" id="IPR012702">
    <property type="entry name" value="CP_lyase_PhnF"/>
</dbReference>
<dbReference type="Pfam" id="PF00392">
    <property type="entry name" value="GntR"/>
    <property type="match status" value="1"/>
</dbReference>
<dbReference type="CDD" id="cd07377">
    <property type="entry name" value="WHTH_GntR"/>
    <property type="match status" value="1"/>
</dbReference>
<dbReference type="RefSeq" id="WP_209378216.1">
    <property type="nucleotide sequence ID" value="NZ_JAGIZB010000003.1"/>
</dbReference>
<dbReference type="Proteomes" id="UP000681594">
    <property type="component" value="Unassembled WGS sequence"/>
</dbReference>
<dbReference type="NCBIfam" id="TIGR02325">
    <property type="entry name" value="C_P_lyase_phnF"/>
    <property type="match status" value="1"/>
</dbReference>
<evidence type="ECO:0000256" key="1">
    <source>
        <dbReference type="ARBA" id="ARBA00023015"/>
    </source>
</evidence>
<feature type="domain" description="HTH gntR-type" evidence="4">
    <location>
        <begin position="15"/>
        <end position="83"/>
    </location>
</feature>
<dbReference type="Gene3D" id="3.40.1410.10">
    <property type="entry name" value="Chorismate lyase-like"/>
    <property type="match status" value="1"/>
</dbReference>